<evidence type="ECO:0000313" key="4">
    <source>
        <dbReference type="Proteomes" id="UP000245014"/>
    </source>
</evidence>
<dbReference type="Proteomes" id="UP001283691">
    <property type="component" value="Unassembled WGS sequence"/>
</dbReference>
<dbReference type="STRING" id="28200.GCA_001572935_00816"/>
<reference evidence="2" key="2">
    <citation type="journal article" date="2023" name="Front. Microbiol.">
        <title>Genomic diversity and taxonomic marker for Arcobacter species.</title>
        <authorList>
            <person name="Zhou G."/>
            <person name="Gu Y."/>
            <person name="Wang H."/>
            <person name="Chen X."/>
            <person name="Zhang X."/>
            <person name="Shao Z."/>
            <person name="Yan X."/>
            <person name="Zhang J."/>
            <person name="Zhang M."/>
        </authorList>
    </citation>
    <scope>NUCLEOTIDE SEQUENCE</scope>
    <source>
        <strain evidence="2">BJSY19SF1-2</strain>
    </source>
</reference>
<dbReference type="Pfam" id="PF13179">
    <property type="entry name" value="DUF4006"/>
    <property type="match status" value="1"/>
</dbReference>
<reference evidence="3 4" key="1">
    <citation type="submission" date="2018-05" db="EMBL/GenBank/DDBJ databases">
        <title>Antimicrobial susceptibility testing and genomic analysis of Arcobacter skirrowii strains and one Arcobacter butzleri isolated from German poultry farms.</title>
        <authorList>
            <person name="Haenel I."/>
            <person name="Hotzel H."/>
            <person name="Tomaso H."/>
            <person name="Busch A."/>
        </authorList>
    </citation>
    <scope>NUCLEOTIDE SEQUENCE [LARGE SCALE GENOMIC DNA]</scope>
    <source>
        <strain evidence="3">17-1208-2</strain>
        <strain evidence="4">v</strain>
    </source>
</reference>
<sequence length="80" mass="8925">MANNTQMNENERGIFKLNGISGMLIAVVLLLTILAVLVTNAVLVQQREATNYYSINQDLQGLKANSPENHKHYQLIGNEK</sequence>
<keyword evidence="1" id="KW-0812">Transmembrane</keyword>
<protein>
    <submittedName>
        <fullName evidence="3">DUF4006 domain-containing protein</fullName>
    </submittedName>
    <submittedName>
        <fullName evidence="2">DUF4006 family protein</fullName>
    </submittedName>
</protein>
<keyword evidence="1" id="KW-1133">Transmembrane helix</keyword>
<feature type="transmembrane region" description="Helical" evidence="1">
    <location>
        <begin position="20"/>
        <end position="44"/>
    </location>
</feature>
<evidence type="ECO:0000313" key="2">
    <source>
        <dbReference type="EMBL" id="MDX4068398.1"/>
    </source>
</evidence>
<dbReference type="KEGG" id="ask:EI285_01205"/>
<dbReference type="RefSeq" id="WP_066409579.1">
    <property type="nucleotide sequence ID" value="NZ_CP034309.1"/>
</dbReference>
<accession>A0A2U2C2Z1</accession>
<keyword evidence="1" id="KW-0472">Membrane</keyword>
<organism evidence="3 4">
    <name type="scientific">Aliarcobacter skirrowii</name>
    <dbReference type="NCBI Taxonomy" id="28200"/>
    <lineage>
        <taxon>Bacteria</taxon>
        <taxon>Pseudomonadati</taxon>
        <taxon>Campylobacterota</taxon>
        <taxon>Epsilonproteobacteria</taxon>
        <taxon>Campylobacterales</taxon>
        <taxon>Arcobacteraceae</taxon>
        <taxon>Aliarcobacter</taxon>
    </lineage>
</organism>
<proteinExistence type="predicted"/>
<gene>
    <name evidence="3" type="ORF">DF188_01645</name>
    <name evidence="2" type="ORF">Q6A80_01530</name>
</gene>
<dbReference type="InterPro" id="IPR025065">
    <property type="entry name" value="DUF4006"/>
</dbReference>
<reference evidence="2" key="3">
    <citation type="submission" date="2023-07" db="EMBL/GenBank/DDBJ databases">
        <authorList>
            <person name="Zhang M."/>
            <person name="Zhou G."/>
        </authorList>
    </citation>
    <scope>NUCLEOTIDE SEQUENCE</scope>
    <source>
        <strain evidence="2">BJSY19SF1-2</strain>
    </source>
</reference>
<evidence type="ECO:0000313" key="3">
    <source>
        <dbReference type="EMBL" id="PWE23409.1"/>
    </source>
</evidence>
<dbReference type="EMBL" id="QEYI01000001">
    <property type="protein sequence ID" value="PWE23409.1"/>
    <property type="molecule type" value="Genomic_DNA"/>
</dbReference>
<dbReference type="AlphaFoldDB" id="A0A2U2C2Z1"/>
<name>A0A2U2C2Z1_9BACT</name>
<comment type="caution">
    <text evidence="3">The sequence shown here is derived from an EMBL/GenBank/DDBJ whole genome shotgun (WGS) entry which is preliminary data.</text>
</comment>
<dbReference type="EMBL" id="JAUQUR010000001">
    <property type="protein sequence ID" value="MDX4068398.1"/>
    <property type="molecule type" value="Genomic_DNA"/>
</dbReference>
<dbReference type="Proteomes" id="UP000245014">
    <property type="component" value="Unassembled WGS sequence"/>
</dbReference>
<evidence type="ECO:0000256" key="1">
    <source>
        <dbReference type="SAM" id="Phobius"/>
    </source>
</evidence>